<evidence type="ECO:0000256" key="7">
    <source>
        <dbReference type="SAM" id="Phobius"/>
    </source>
</evidence>
<comment type="subcellular location">
    <subcellularLocation>
        <location evidence="1">Cell membrane</location>
        <topology evidence="1">Multi-pass membrane protein</topology>
    </subcellularLocation>
</comment>
<dbReference type="SUPFAM" id="SSF82689">
    <property type="entry name" value="Mechanosensitive channel protein MscS (YggB), C-terminal domain"/>
    <property type="match status" value="1"/>
</dbReference>
<keyword evidence="5 7" id="KW-1133">Transmembrane helix</keyword>
<keyword evidence="4 7" id="KW-0812">Transmembrane</keyword>
<gene>
    <name evidence="11" type="ORF">DI551_05135</name>
</gene>
<evidence type="ECO:0000259" key="10">
    <source>
        <dbReference type="Pfam" id="PF21088"/>
    </source>
</evidence>
<evidence type="ECO:0000256" key="3">
    <source>
        <dbReference type="ARBA" id="ARBA00022475"/>
    </source>
</evidence>
<feature type="transmembrane region" description="Helical" evidence="7">
    <location>
        <begin position="94"/>
        <end position="114"/>
    </location>
</feature>
<dbReference type="InterPro" id="IPR006685">
    <property type="entry name" value="MscS_channel_2nd"/>
</dbReference>
<protein>
    <submittedName>
        <fullName evidence="11">Mechanosensitive ion channel family protein</fullName>
    </submittedName>
</protein>
<dbReference type="GO" id="GO:0005886">
    <property type="term" value="C:plasma membrane"/>
    <property type="evidence" value="ECO:0007669"/>
    <property type="project" value="UniProtKB-SubCell"/>
</dbReference>
<dbReference type="GO" id="GO:0008381">
    <property type="term" value="F:mechanosensitive monoatomic ion channel activity"/>
    <property type="evidence" value="ECO:0007669"/>
    <property type="project" value="UniProtKB-ARBA"/>
</dbReference>
<evidence type="ECO:0000313" key="12">
    <source>
        <dbReference type="Proteomes" id="UP000249417"/>
    </source>
</evidence>
<feature type="transmembrane region" description="Helical" evidence="7">
    <location>
        <begin position="167"/>
        <end position="196"/>
    </location>
</feature>
<evidence type="ECO:0000259" key="9">
    <source>
        <dbReference type="Pfam" id="PF21082"/>
    </source>
</evidence>
<feature type="transmembrane region" description="Helical" evidence="7">
    <location>
        <begin position="126"/>
        <end position="147"/>
    </location>
</feature>
<dbReference type="SUPFAM" id="SSF82861">
    <property type="entry name" value="Mechanosensitive channel protein MscS (YggB), transmembrane region"/>
    <property type="match status" value="1"/>
</dbReference>
<dbReference type="Pfam" id="PF21088">
    <property type="entry name" value="MS_channel_1st"/>
    <property type="match status" value="1"/>
</dbReference>
<dbReference type="Pfam" id="PF00924">
    <property type="entry name" value="MS_channel_2nd"/>
    <property type="match status" value="1"/>
</dbReference>
<dbReference type="InterPro" id="IPR011014">
    <property type="entry name" value="MscS_channel_TM-2"/>
</dbReference>
<sequence length="432" mass="47290">MSAAQTLQTYQTIVWDWLLENILTFDMALEAVVVASSLVTAFGLSTALRPRMMTALSQAKLPPKSKLFVAKLGNLLLPFSAAVILFIADQISTALGYDAGLCRIIVKLLMAWIFIRLVTQIISNNFVRNAFAIVIWIIAALSIFGVLEQVSATLGEAGLTLGKFQITALGIIKGVLALGAMLYGSLALAAIVDTWLLKTALNPASRVLIGKITRIFLIAMALLIAITTAGIDLSVLAVFSGALGLGLGFGLQRGFSNMFSGLMLLMDQSIKPGDVIEITDPTGGQTTFGWVTHMGGRHTEIITRDNKSYLIPNEQLITQQVVNWSHGNTLVRLMVSFRVHYNSDPHAVKRISTDAVTKVERVEEDPKPMCHVVDFGDNGIEFSLRFWIRDAEKGVTNIKGDVLLALWDAFKEHGIQIPYPHREVFVHEKKEA</sequence>
<dbReference type="InterPro" id="IPR011066">
    <property type="entry name" value="MscS_channel_C_sf"/>
</dbReference>
<dbReference type="PANTHER" id="PTHR30347">
    <property type="entry name" value="POTASSIUM CHANNEL RELATED"/>
    <property type="match status" value="1"/>
</dbReference>
<dbReference type="PANTHER" id="PTHR30347:SF1">
    <property type="entry name" value="MECHANOSENSITIVE CHANNEL MSCK"/>
    <property type="match status" value="1"/>
</dbReference>
<feature type="domain" description="Mechanosensitive ion channel MscS C-terminal" evidence="9">
    <location>
        <begin position="335"/>
        <end position="417"/>
    </location>
</feature>
<feature type="domain" description="Mechanosensitive ion channel transmembrane helices 2/3" evidence="10">
    <location>
        <begin position="211"/>
        <end position="252"/>
    </location>
</feature>
<dbReference type="AlphaFoldDB" id="A0A2W5N6L3"/>
<evidence type="ECO:0000256" key="1">
    <source>
        <dbReference type="ARBA" id="ARBA00004651"/>
    </source>
</evidence>
<name>A0A2W5N6L3_9BACT</name>
<dbReference type="SUPFAM" id="SSF50182">
    <property type="entry name" value="Sm-like ribonucleoproteins"/>
    <property type="match status" value="1"/>
</dbReference>
<dbReference type="InterPro" id="IPR052702">
    <property type="entry name" value="MscS-like_channel"/>
</dbReference>
<dbReference type="Gene3D" id="2.30.30.60">
    <property type="match status" value="1"/>
</dbReference>
<feature type="transmembrane region" description="Helical" evidence="7">
    <location>
        <begin position="208"/>
        <end position="227"/>
    </location>
</feature>
<dbReference type="InterPro" id="IPR049142">
    <property type="entry name" value="MS_channel_1st"/>
</dbReference>
<keyword evidence="6 7" id="KW-0472">Membrane</keyword>
<reference evidence="11 12" key="1">
    <citation type="submission" date="2017-08" db="EMBL/GenBank/DDBJ databases">
        <title>Infants hospitalized years apart are colonized by the same room-sourced microbial strains.</title>
        <authorList>
            <person name="Brooks B."/>
            <person name="Olm M.R."/>
            <person name="Firek B.A."/>
            <person name="Baker R."/>
            <person name="Thomas B.C."/>
            <person name="Morowitz M.J."/>
            <person name="Banfield J.F."/>
        </authorList>
    </citation>
    <scope>NUCLEOTIDE SEQUENCE [LARGE SCALE GENOMIC DNA]</scope>
    <source>
        <strain evidence="11">S2_005_002_R2_29</strain>
    </source>
</reference>
<evidence type="ECO:0000259" key="8">
    <source>
        <dbReference type="Pfam" id="PF00924"/>
    </source>
</evidence>
<dbReference type="EMBL" id="QFQB01000027">
    <property type="protein sequence ID" value="PZQ46395.1"/>
    <property type="molecule type" value="Genomic_DNA"/>
</dbReference>
<accession>A0A2W5N6L3</accession>
<keyword evidence="3" id="KW-1003">Cell membrane</keyword>
<dbReference type="InterPro" id="IPR023408">
    <property type="entry name" value="MscS_beta-dom_sf"/>
</dbReference>
<dbReference type="InterPro" id="IPR049278">
    <property type="entry name" value="MS_channel_C"/>
</dbReference>
<evidence type="ECO:0000256" key="2">
    <source>
        <dbReference type="ARBA" id="ARBA00008017"/>
    </source>
</evidence>
<dbReference type="Pfam" id="PF21082">
    <property type="entry name" value="MS_channel_3rd"/>
    <property type="match status" value="1"/>
</dbReference>
<proteinExistence type="inferred from homology"/>
<evidence type="ECO:0000256" key="5">
    <source>
        <dbReference type="ARBA" id="ARBA00022989"/>
    </source>
</evidence>
<dbReference type="Gene3D" id="3.30.70.100">
    <property type="match status" value="1"/>
</dbReference>
<comment type="caution">
    <text evidence="11">The sequence shown here is derived from an EMBL/GenBank/DDBJ whole genome shotgun (WGS) entry which is preliminary data.</text>
</comment>
<dbReference type="Proteomes" id="UP000249417">
    <property type="component" value="Unassembled WGS sequence"/>
</dbReference>
<dbReference type="Gene3D" id="1.10.287.1260">
    <property type="match status" value="1"/>
</dbReference>
<evidence type="ECO:0000313" key="11">
    <source>
        <dbReference type="EMBL" id="PZQ46395.1"/>
    </source>
</evidence>
<evidence type="ECO:0000256" key="6">
    <source>
        <dbReference type="ARBA" id="ARBA00023136"/>
    </source>
</evidence>
<feature type="domain" description="Mechanosensitive ion channel MscS" evidence="8">
    <location>
        <begin position="255"/>
        <end position="326"/>
    </location>
</feature>
<comment type="similarity">
    <text evidence="2">Belongs to the MscS (TC 1.A.23) family.</text>
</comment>
<feature type="transmembrane region" description="Helical" evidence="7">
    <location>
        <begin position="27"/>
        <end position="48"/>
    </location>
</feature>
<evidence type="ECO:0000256" key="4">
    <source>
        <dbReference type="ARBA" id="ARBA00022692"/>
    </source>
</evidence>
<dbReference type="InterPro" id="IPR010920">
    <property type="entry name" value="LSM_dom_sf"/>
</dbReference>
<feature type="transmembrane region" description="Helical" evidence="7">
    <location>
        <begin position="68"/>
        <end position="88"/>
    </location>
</feature>
<organism evidence="11 12">
    <name type="scientific">Micavibrio aeruginosavorus</name>
    <dbReference type="NCBI Taxonomy" id="349221"/>
    <lineage>
        <taxon>Bacteria</taxon>
        <taxon>Pseudomonadati</taxon>
        <taxon>Bdellovibrionota</taxon>
        <taxon>Bdellovibrionia</taxon>
        <taxon>Bdellovibrionales</taxon>
        <taxon>Pseudobdellovibrionaceae</taxon>
        <taxon>Micavibrio</taxon>
    </lineage>
</organism>